<dbReference type="FunFam" id="2.60.120.650:FF:000048">
    <property type="entry name" value="Lysine-specific demethylase 4A"/>
    <property type="match status" value="1"/>
</dbReference>
<dbReference type="Pfam" id="PF02375">
    <property type="entry name" value="JmjN"/>
    <property type="match status" value="1"/>
</dbReference>
<feature type="compositionally biased region" description="Polar residues" evidence="15">
    <location>
        <begin position="712"/>
        <end position="729"/>
    </location>
</feature>
<evidence type="ECO:0000259" key="17">
    <source>
        <dbReference type="PROSITE" id="PS51184"/>
    </source>
</evidence>
<keyword evidence="8" id="KW-0560">Oxidoreductase</keyword>
<dbReference type="Gene3D" id="2.60.120.650">
    <property type="entry name" value="Cupin"/>
    <property type="match status" value="1"/>
</dbReference>
<dbReference type="SUPFAM" id="SSF51197">
    <property type="entry name" value="Clavaminate synthase-like"/>
    <property type="match status" value="1"/>
</dbReference>
<dbReference type="Pfam" id="PF02373">
    <property type="entry name" value="JmjC"/>
    <property type="match status" value="1"/>
</dbReference>
<protein>
    <recommendedName>
        <fullName evidence="3">[histone H3]-trimethyl-L-lysine(9) demethylase</fullName>
        <ecNumber evidence="3">1.14.11.66</ecNumber>
    </recommendedName>
</protein>
<evidence type="ECO:0000256" key="3">
    <source>
        <dbReference type="ARBA" id="ARBA00012900"/>
    </source>
</evidence>
<evidence type="ECO:0000256" key="10">
    <source>
        <dbReference type="ARBA" id="ARBA00023015"/>
    </source>
</evidence>
<feature type="compositionally biased region" description="Low complexity" evidence="15">
    <location>
        <begin position="612"/>
        <end position="623"/>
    </location>
</feature>
<dbReference type="GO" id="GO:0010468">
    <property type="term" value="P:regulation of gene expression"/>
    <property type="evidence" value="ECO:0007669"/>
    <property type="project" value="TreeGrafter"/>
</dbReference>
<dbReference type="PROSITE" id="PS51183">
    <property type="entry name" value="JMJN"/>
    <property type="match status" value="1"/>
</dbReference>
<keyword evidence="18" id="KW-0808">Transferase</keyword>
<keyword evidence="4" id="KW-0479">Metal-binding</keyword>
<dbReference type="GO" id="GO:0046872">
    <property type="term" value="F:metal ion binding"/>
    <property type="evidence" value="ECO:0007669"/>
    <property type="project" value="UniProtKB-KW"/>
</dbReference>
<sequence>MTEVNQRCPKIMVFRPTWDEFKDFTQYIQHMESKGAHKAGLAKVIPPPEWVPRKSGYSIEDLNVTIPAPICQVVTGKQGLYQQINIQKKSMTVQQYCELANSERYATPRHFDYEDLERKYWKNITYVAPIYGADVSGSLTDETVNEWNINRLGTILDYVNEDYGISIEGVNTAYLYFGMWKTTFAWHTEDMDLYSINYLHFGAPKTWYSIPPEHGRRLERLANGFFPSSYKTCQAFLRHKMTLISPQILKQYSIPYNKITQEAGEIMITFPYGYHAGFNHGFNCAESTNFACERWIEYGKRASQCTCSKDMVKISMDTFVKRFQADRYEMWLKGEDIGPHPEEPNKQVAAPLPLPQDILCNKNNAALPEGFLEGPLKKAAKKGRMNYSQDFSMVDFPAELQLQLMEEDDMGFCNGEFPPDEQQLEVLEDIWLKAGEIEAEDASICDAGYRVNSRRKFLAKKRKPKDAGRGRGRPPKKRAVKDEEGLESSNEFTGIYTPCNSKSKKVCGKIVAPVELLSESAPDTSELVKSLVAQETNKLLHHHKKHKHKHDKHKHKKCKHNKSATSTSSDTSNSEVKKEIDDIIRKAHEEHEQIILKENSTHQPPSPSSTISDNSNKNNLDNSNKAIQNNLLNELKAFRKVKEPVDQFRMDQKVQTIHTSKGTITVLESRPMCPQSIPESKPIVNTEKANMYENAFLNFLSQNKKEPKRPEATSTPIKTNDFASGSMPQLTEPEPEPNIEHEQMPKLDPQGLQIEDPVVQVDSVPQNCQNKPPSFSPIPQQFYQVTKPPHKPNMIWSNHKYYTVNHCSTTYFNEDRFYPMTNSAIKLEQVSPVVLLEKPVARTVELVSDDSETCESCESCSCCDSCESSDSEGKNENSSLILNSIKSEDSFEIKKKRGRPPKVDKFNMERFKKITQLVLGVKNGDAFYKNKQQENIKRPPTMINNNNTMTDFNSYNKKLTEKIAKLTPLEAKVNLVNVLDSFTKDVQNYLKSGLPLFNVSSLTLDHSKERKPEKEAHQVIKTKDFVWAKHRNGRFYRARIVDIKIVSYLCVYFPFDQSFSKDVLLEDLDGWDKSKVPVVGQKLKVKWGDGIVYDADYLGKSDCKIFTVLFEDESRLELKRDSIFSMSESIPRKIATKL</sequence>
<keyword evidence="11" id="KW-0804">Transcription</keyword>
<evidence type="ECO:0000256" key="4">
    <source>
        <dbReference type="ARBA" id="ARBA00022723"/>
    </source>
</evidence>
<feature type="compositionally biased region" description="Basic residues" evidence="15">
    <location>
        <begin position="458"/>
        <end position="479"/>
    </location>
</feature>
<evidence type="ECO:0000256" key="2">
    <source>
        <dbReference type="ARBA" id="ARBA00009711"/>
    </source>
</evidence>
<evidence type="ECO:0000256" key="9">
    <source>
        <dbReference type="ARBA" id="ARBA00023004"/>
    </source>
</evidence>
<keyword evidence="6" id="KW-0156">Chromatin regulator</keyword>
<dbReference type="InterPro" id="IPR003349">
    <property type="entry name" value="JmjN"/>
</dbReference>
<evidence type="ECO:0000256" key="8">
    <source>
        <dbReference type="ARBA" id="ARBA00023002"/>
    </source>
</evidence>
<evidence type="ECO:0000313" key="18">
    <source>
        <dbReference type="EMBL" id="RZC36200.1"/>
    </source>
</evidence>
<keyword evidence="19" id="KW-1185">Reference proteome</keyword>
<comment type="function">
    <text evidence="14">Probable histone demethylase that specifically demethylates 'Lys-9' and 'Lys-36' residues of histone H3, thereby playing a central role in histone code. Demethylation of Lys residue generates formaldehyde and succinate.</text>
</comment>
<dbReference type="GO" id="GO:0048512">
    <property type="term" value="P:circadian behavior"/>
    <property type="evidence" value="ECO:0007669"/>
    <property type="project" value="UniProtKB-ARBA"/>
</dbReference>
<dbReference type="SUPFAM" id="SSF63748">
    <property type="entry name" value="Tudor/PWWP/MBT"/>
    <property type="match status" value="2"/>
</dbReference>
<feature type="region of interest" description="Disordered" evidence="15">
    <location>
        <begin position="596"/>
        <end position="623"/>
    </location>
</feature>
<keyword evidence="5" id="KW-0862">Zinc</keyword>
<dbReference type="Proteomes" id="UP000292052">
    <property type="component" value="Unassembled WGS sequence"/>
</dbReference>
<dbReference type="STRING" id="1661398.A0A482VTZ3"/>
<feature type="region of interest" description="Disordered" evidence="15">
    <location>
        <begin position="703"/>
        <end position="742"/>
    </location>
</feature>
<evidence type="ECO:0000256" key="6">
    <source>
        <dbReference type="ARBA" id="ARBA00022853"/>
    </source>
</evidence>
<gene>
    <name evidence="18" type="ORF">BDFB_006744</name>
</gene>
<dbReference type="EC" id="1.14.11.66" evidence="3"/>
<comment type="similarity">
    <text evidence="2">Belongs to the JHDM3 histone demethylase family.</text>
</comment>
<evidence type="ECO:0000256" key="1">
    <source>
        <dbReference type="ARBA" id="ARBA00001954"/>
    </source>
</evidence>
<dbReference type="PROSITE" id="PS51184">
    <property type="entry name" value="JMJC"/>
    <property type="match status" value="1"/>
</dbReference>
<evidence type="ECO:0000259" key="16">
    <source>
        <dbReference type="PROSITE" id="PS51183"/>
    </source>
</evidence>
<proteinExistence type="inferred from homology"/>
<keyword evidence="10" id="KW-0805">Transcription regulation</keyword>
<feature type="region of interest" description="Disordered" evidence="15">
    <location>
        <begin position="458"/>
        <end position="487"/>
    </location>
</feature>
<evidence type="ECO:0000256" key="13">
    <source>
        <dbReference type="ARBA" id="ARBA00049349"/>
    </source>
</evidence>
<dbReference type="Gene3D" id="2.30.30.140">
    <property type="match status" value="1"/>
</dbReference>
<feature type="region of interest" description="Disordered" evidence="15">
    <location>
        <begin position="541"/>
        <end position="577"/>
    </location>
</feature>
<dbReference type="GO" id="GO:0140684">
    <property type="term" value="F:histone H3K9me2/H3K9me3 demethylase activity"/>
    <property type="evidence" value="ECO:0007669"/>
    <property type="project" value="UniProtKB-EC"/>
</dbReference>
<dbReference type="PANTHER" id="PTHR10694:SF129">
    <property type="entry name" value="LYSINE-SPECIFIC DEMETHYLASE 4B-RELATED"/>
    <property type="match status" value="1"/>
</dbReference>
<keyword evidence="12" id="KW-0539">Nucleus</keyword>
<dbReference type="PANTHER" id="PTHR10694">
    <property type="entry name" value="LYSINE-SPECIFIC DEMETHYLASE"/>
    <property type="match status" value="1"/>
</dbReference>
<dbReference type="SMART" id="SM00545">
    <property type="entry name" value="JmjN"/>
    <property type="match status" value="1"/>
</dbReference>
<dbReference type="GO" id="GO:0000785">
    <property type="term" value="C:chromatin"/>
    <property type="evidence" value="ECO:0007669"/>
    <property type="project" value="TreeGrafter"/>
</dbReference>
<keyword evidence="7" id="KW-0223">Dioxygenase</keyword>
<dbReference type="OrthoDB" id="9547406at2759"/>
<dbReference type="GO" id="GO:0032259">
    <property type="term" value="P:methylation"/>
    <property type="evidence" value="ECO:0007669"/>
    <property type="project" value="UniProtKB-KW"/>
</dbReference>
<keyword evidence="18" id="KW-0489">Methyltransferase</keyword>
<organism evidence="18 19">
    <name type="scientific">Asbolus verrucosus</name>
    <name type="common">Desert ironclad beetle</name>
    <dbReference type="NCBI Taxonomy" id="1661398"/>
    <lineage>
        <taxon>Eukaryota</taxon>
        <taxon>Metazoa</taxon>
        <taxon>Ecdysozoa</taxon>
        <taxon>Arthropoda</taxon>
        <taxon>Hexapoda</taxon>
        <taxon>Insecta</taxon>
        <taxon>Pterygota</taxon>
        <taxon>Neoptera</taxon>
        <taxon>Endopterygota</taxon>
        <taxon>Coleoptera</taxon>
        <taxon>Polyphaga</taxon>
        <taxon>Cucujiformia</taxon>
        <taxon>Tenebrionidae</taxon>
        <taxon>Pimeliinae</taxon>
        <taxon>Asbolus</taxon>
    </lineage>
</organism>
<comment type="catalytic activity">
    <reaction evidence="13">
        <text>N(6),N(6),N(6)-trimethyl-L-lysyl(9)-[histone H3] + 2 2-oxoglutarate + 2 O2 = N(6)-methyl-L-lysyl(9)-[histone H3] + 2 formaldehyde + 2 succinate + 2 CO2</text>
        <dbReference type="Rhea" id="RHEA:60200"/>
        <dbReference type="Rhea" id="RHEA-COMP:15538"/>
        <dbReference type="Rhea" id="RHEA-COMP:15542"/>
        <dbReference type="ChEBI" id="CHEBI:15379"/>
        <dbReference type="ChEBI" id="CHEBI:16526"/>
        <dbReference type="ChEBI" id="CHEBI:16810"/>
        <dbReference type="ChEBI" id="CHEBI:16842"/>
        <dbReference type="ChEBI" id="CHEBI:30031"/>
        <dbReference type="ChEBI" id="CHEBI:61929"/>
        <dbReference type="ChEBI" id="CHEBI:61961"/>
        <dbReference type="EC" id="1.14.11.66"/>
    </reaction>
</comment>
<dbReference type="AlphaFoldDB" id="A0A482VTZ3"/>
<accession>A0A482VTZ3</accession>
<feature type="compositionally biased region" description="Basic residues" evidence="15">
    <location>
        <begin position="541"/>
        <end position="562"/>
    </location>
</feature>
<evidence type="ECO:0000256" key="11">
    <source>
        <dbReference type="ARBA" id="ARBA00023163"/>
    </source>
</evidence>
<evidence type="ECO:0000256" key="12">
    <source>
        <dbReference type="ARBA" id="ARBA00023242"/>
    </source>
</evidence>
<evidence type="ECO:0000256" key="14">
    <source>
        <dbReference type="ARBA" id="ARBA00053408"/>
    </source>
</evidence>
<evidence type="ECO:0000256" key="5">
    <source>
        <dbReference type="ARBA" id="ARBA00022833"/>
    </source>
</evidence>
<dbReference type="InterPro" id="IPR003347">
    <property type="entry name" value="JmjC_dom"/>
</dbReference>
<evidence type="ECO:0000256" key="15">
    <source>
        <dbReference type="SAM" id="MobiDB-lite"/>
    </source>
</evidence>
<comment type="caution">
    <text evidence="18">The sequence shown here is derived from an EMBL/GenBank/DDBJ whole genome shotgun (WGS) entry which is preliminary data.</text>
</comment>
<feature type="domain" description="JmjN" evidence="16">
    <location>
        <begin position="11"/>
        <end position="53"/>
    </location>
</feature>
<reference evidence="18 19" key="1">
    <citation type="submission" date="2017-03" db="EMBL/GenBank/DDBJ databases">
        <title>Genome of the blue death feigning beetle - Asbolus verrucosus.</title>
        <authorList>
            <person name="Rider S.D."/>
        </authorList>
    </citation>
    <scope>NUCLEOTIDE SEQUENCE [LARGE SCALE GENOMIC DNA]</scope>
    <source>
        <strain evidence="18">Butters</strain>
        <tissue evidence="18">Head and leg muscle</tissue>
    </source>
</reference>
<evidence type="ECO:0000256" key="7">
    <source>
        <dbReference type="ARBA" id="ARBA00022964"/>
    </source>
</evidence>
<feature type="compositionally biased region" description="Low complexity" evidence="15">
    <location>
        <begin position="563"/>
        <end position="574"/>
    </location>
</feature>
<feature type="domain" description="JmjC" evidence="17">
    <location>
        <begin position="141"/>
        <end position="307"/>
    </location>
</feature>
<dbReference type="SMART" id="SM00558">
    <property type="entry name" value="JmjC"/>
    <property type="match status" value="1"/>
</dbReference>
<dbReference type="GO" id="GO:0008168">
    <property type="term" value="F:methyltransferase activity"/>
    <property type="evidence" value="ECO:0007669"/>
    <property type="project" value="UniProtKB-KW"/>
</dbReference>
<dbReference type="EMBL" id="QDEB01064249">
    <property type="protein sequence ID" value="RZC36200.1"/>
    <property type="molecule type" value="Genomic_DNA"/>
</dbReference>
<dbReference type="GO" id="GO:0005634">
    <property type="term" value="C:nucleus"/>
    <property type="evidence" value="ECO:0007669"/>
    <property type="project" value="TreeGrafter"/>
</dbReference>
<dbReference type="GO" id="GO:0140681">
    <property type="term" value="F:histone H3K36me2/H3K36me3 demethylase activity"/>
    <property type="evidence" value="ECO:0007669"/>
    <property type="project" value="UniProtKB-ARBA"/>
</dbReference>
<evidence type="ECO:0000313" key="19">
    <source>
        <dbReference type="Proteomes" id="UP000292052"/>
    </source>
</evidence>
<feature type="non-terminal residue" evidence="18">
    <location>
        <position position="1138"/>
    </location>
</feature>
<keyword evidence="9" id="KW-0408">Iron</keyword>
<comment type="cofactor">
    <cofactor evidence="1">
        <name>Fe(2+)</name>
        <dbReference type="ChEBI" id="CHEBI:29033"/>
    </cofactor>
</comment>
<dbReference type="Gene3D" id="3.10.330.70">
    <property type="match status" value="1"/>
</dbReference>
<name>A0A482VTZ3_ASBVE</name>